<comment type="caution">
    <text evidence="2">The sequence shown here is derived from an EMBL/GenBank/DDBJ whole genome shotgun (WGS) entry which is preliminary data.</text>
</comment>
<evidence type="ECO:0000313" key="2">
    <source>
        <dbReference type="EMBL" id="NDY56862.1"/>
    </source>
</evidence>
<dbReference type="AlphaFoldDB" id="A0A7K3NL05"/>
<feature type="chain" id="PRO_5029476789" evidence="1">
    <location>
        <begin position="28"/>
        <end position="199"/>
    </location>
</feature>
<gene>
    <name evidence="2" type="ORF">G3N56_08920</name>
</gene>
<organism evidence="2 3">
    <name type="scientific">Desulfolutivibrio sulfodismutans</name>
    <dbReference type="NCBI Taxonomy" id="63561"/>
    <lineage>
        <taxon>Bacteria</taxon>
        <taxon>Pseudomonadati</taxon>
        <taxon>Thermodesulfobacteriota</taxon>
        <taxon>Desulfovibrionia</taxon>
        <taxon>Desulfovibrionales</taxon>
        <taxon>Desulfovibrionaceae</taxon>
        <taxon>Desulfolutivibrio</taxon>
    </lineage>
</organism>
<accession>A0A7K3NL05</accession>
<dbReference type="Proteomes" id="UP000469724">
    <property type="component" value="Unassembled WGS sequence"/>
</dbReference>
<name>A0A7K3NL05_9BACT</name>
<keyword evidence="3" id="KW-1185">Reference proteome</keyword>
<reference evidence="2 3" key="1">
    <citation type="submission" date="2020-02" db="EMBL/GenBank/DDBJ databases">
        <title>Comparative genomics of sulfur disproportionating microorganisms.</title>
        <authorList>
            <person name="Ward L.M."/>
            <person name="Bertran E."/>
            <person name="Johnston D.T."/>
        </authorList>
    </citation>
    <scope>NUCLEOTIDE SEQUENCE [LARGE SCALE GENOMIC DNA]</scope>
    <source>
        <strain evidence="2 3">DSM 3696</strain>
    </source>
</reference>
<dbReference type="RefSeq" id="WP_163301909.1">
    <property type="nucleotide sequence ID" value="NZ_JAAGRQ010000029.1"/>
</dbReference>
<proteinExistence type="predicted"/>
<dbReference type="EMBL" id="JAAGRQ010000029">
    <property type="protein sequence ID" value="NDY56862.1"/>
    <property type="molecule type" value="Genomic_DNA"/>
</dbReference>
<feature type="signal peptide" evidence="1">
    <location>
        <begin position="1"/>
        <end position="27"/>
    </location>
</feature>
<protein>
    <submittedName>
        <fullName evidence="2">Uncharacterized protein</fullName>
    </submittedName>
</protein>
<sequence length="199" mass="20497">MNRCLAVCLLVSALALCPASGVRQALGAETAPHPKSSPGVPAPAAEPPASFHGIAWGTPLADITGMTVVEKNGPAAYAKVTGLPPRIAEVEVTEVVYAFCNDLFSGAMATFQGRDRLEALRAVVAKRYGQPVTPGGTAENVGWPLGDVMIMLEYDAPIGVGVLSYLHAPTFLPCKGVGEQTPAETIPQTAAPATPPKAP</sequence>
<evidence type="ECO:0000313" key="3">
    <source>
        <dbReference type="Proteomes" id="UP000469724"/>
    </source>
</evidence>
<keyword evidence="1" id="KW-0732">Signal</keyword>
<evidence type="ECO:0000256" key="1">
    <source>
        <dbReference type="SAM" id="SignalP"/>
    </source>
</evidence>